<dbReference type="InterPro" id="IPR011990">
    <property type="entry name" value="TPR-like_helical_dom_sf"/>
</dbReference>
<dbReference type="GO" id="GO:0046872">
    <property type="term" value="F:metal ion binding"/>
    <property type="evidence" value="ECO:0007669"/>
    <property type="project" value="UniProtKB-KW"/>
</dbReference>
<dbReference type="GO" id="GO:0005739">
    <property type="term" value="C:mitochondrion"/>
    <property type="evidence" value="ECO:0007669"/>
    <property type="project" value="UniProtKB-SubCell"/>
</dbReference>
<dbReference type="GO" id="GO:0001682">
    <property type="term" value="P:tRNA 5'-leader removal"/>
    <property type="evidence" value="ECO:0007669"/>
    <property type="project" value="TreeGrafter"/>
</dbReference>
<keyword evidence="19" id="KW-1185">Reference proteome</keyword>
<dbReference type="FunFam" id="1.25.40.10:FF:000339">
    <property type="entry name" value="Proteinaceous RNase P 1, chloroplastic/mitochondrial"/>
    <property type="match status" value="1"/>
</dbReference>
<feature type="domain" description="PROP1-like PPR" evidence="17">
    <location>
        <begin position="91"/>
        <end position="295"/>
    </location>
</feature>
<dbReference type="InterPro" id="IPR033443">
    <property type="entry name" value="PROP1-like_PPR_dom"/>
</dbReference>
<evidence type="ECO:0000259" key="16">
    <source>
        <dbReference type="Pfam" id="PF16953"/>
    </source>
</evidence>
<evidence type="ECO:0000256" key="4">
    <source>
        <dbReference type="ARBA" id="ARBA00007626"/>
    </source>
</evidence>
<keyword evidence="15" id="KW-0464">Manganese</keyword>
<evidence type="ECO:0000256" key="7">
    <source>
        <dbReference type="ARBA" id="ARBA00022722"/>
    </source>
</evidence>
<keyword evidence="7" id="KW-0540">Nuclease</keyword>
<dbReference type="Pfam" id="PF16953">
    <property type="entry name" value="PRORP"/>
    <property type="match status" value="1"/>
</dbReference>
<keyword evidence="14" id="KW-0496">Mitochondrion</keyword>
<protein>
    <recommendedName>
        <fullName evidence="5">ribonuclease P</fullName>
        <ecNumber evidence="5">3.1.26.5</ecNumber>
    </recommendedName>
</protein>
<keyword evidence="6" id="KW-0819">tRNA processing</keyword>
<dbReference type="Gene3D" id="3.40.50.11980">
    <property type="match status" value="1"/>
</dbReference>
<reference evidence="18 19" key="1">
    <citation type="journal article" date="2023" name="G3 (Bethesda)">
        <title>A chromosome-length genome assembly and annotation of blackberry (Rubus argutus, cv. 'Hillquist').</title>
        <authorList>
            <person name="Bruna T."/>
            <person name="Aryal R."/>
            <person name="Dudchenko O."/>
            <person name="Sargent D.J."/>
            <person name="Mead D."/>
            <person name="Buti M."/>
            <person name="Cavallini A."/>
            <person name="Hytonen T."/>
            <person name="Andres J."/>
            <person name="Pham M."/>
            <person name="Weisz D."/>
            <person name="Mascagni F."/>
            <person name="Usai G."/>
            <person name="Natali L."/>
            <person name="Bassil N."/>
            <person name="Fernandez G.E."/>
            <person name="Lomsadze A."/>
            <person name="Armour M."/>
            <person name="Olukolu B."/>
            <person name="Poorten T."/>
            <person name="Britton C."/>
            <person name="Davik J."/>
            <person name="Ashrafi H."/>
            <person name="Aiden E.L."/>
            <person name="Borodovsky M."/>
            <person name="Worthington M."/>
        </authorList>
    </citation>
    <scope>NUCLEOTIDE SEQUENCE [LARGE SCALE GENOMIC DNA]</scope>
    <source>
        <strain evidence="18">PI 553951</strain>
    </source>
</reference>
<dbReference type="EC" id="3.1.26.5" evidence="5"/>
<proteinExistence type="inferred from homology"/>
<dbReference type="PANTHER" id="PTHR13547:SF1">
    <property type="entry name" value="MITOCHONDRIAL RIBONUCLEASE P CATALYTIC SUBUNIT"/>
    <property type="match status" value="1"/>
</dbReference>
<comment type="caution">
    <text evidence="18">The sequence shown here is derived from an EMBL/GenBank/DDBJ whole genome shotgun (WGS) entry which is preliminary data.</text>
</comment>
<dbReference type="EMBL" id="JBEDUW010000004">
    <property type="protein sequence ID" value="KAK9935019.1"/>
    <property type="molecule type" value="Genomic_DNA"/>
</dbReference>
<feature type="domain" description="PRORP" evidence="16">
    <location>
        <begin position="336"/>
        <end position="562"/>
    </location>
</feature>
<name>A0AAW1XF38_RUBAR</name>
<evidence type="ECO:0000256" key="13">
    <source>
        <dbReference type="ARBA" id="ARBA00022946"/>
    </source>
</evidence>
<gene>
    <name evidence="18" type="ORF">M0R45_022136</name>
</gene>
<sequence length="570" mass="63336">MLNGGGAAVTKTPPLFFSWFIKIPLPLISRTCRRVCRPILHLSKPPRPSPISTSSFSMDQRLSLCTLALSRDRPPAPAPAPAPALSKKALKKARRESPEAVLKQKLDMCSRDGQVVEALRLYDEARSNGIPLSLYHYNALLYLCSSDGEDADVGLKRGFEIFRQMVEDKVLPNEATFTNAARLSAAGANPEMAFNLVRQMKCFGIPPKLRSYGPALFGFCKKGEADRAYEVDAHMVESGVVAEEPEITALLKVSSDSNKGDKVYEMLQRLRSGVRQVSESTAEVVEEWFKSEEAAKVGVENWDVKKVKEGVVRGGGGWHGQGWLGSGNWNVVRTRMDEAGTCSACRQKLVCIDIDPKETENFATSLSKLANQKEAGAHFVRFQEWLQRHGPFDAVIDGANVSLCNQHNFSFSQLNDVVNQLQKMSPAKRLPLVILHKSRTAGGPAQNPRNKALLESWKKAGALYATPAGSNDDWYWLYAAVSCKSLLVTKDEMRDHLFQLLGTSFFPRWKEKHQVRVSVSRLGLNLHMPPPYSIVIQESEDGRWHVPTTTGDDIETPRLWLCATRVGDTK</sequence>
<dbReference type="InterPro" id="IPR031595">
    <property type="entry name" value="PRORP_C"/>
</dbReference>
<comment type="similarity">
    <text evidence="4">Belongs to the PPR family. P subfamily.</text>
</comment>
<keyword evidence="10" id="KW-0378">Hydrolase</keyword>
<evidence type="ECO:0000256" key="12">
    <source>
        <dbReference type="ARBA" id="ARBA00022842"/>
    </source>
</evidence>
<evidence type="ECO:0000256" key="14">
    <source>
        <dbReference type="ARBA" id="ARBA00023128"/>
    </source>
</evidence>
<evidence type="ECO:0000313" key="19">
    <source>
        <dbReference type="Proteomes" id="UP001457282"/>
    </source>
</evidence>
<keyword evidence="12" id="KW-0460">Magnesium</keyword>
<keyword evidence="8" id="KW-0479">Metal-binding</keyword>
<evidence type="ECO:0000313" key="18">
    <source>
        <dbReference type="EMBL" id="KAK9935019.1"/>
    </source>
</evidence>
<evidence type="ECO:0000256" key="11">
    <source>
        <dbReference type="ARBA" id="ARBA00022833"/>
    </source>
</evidence>
<evidence type="ECO:0000256" key="3">
    <source>
        <dbReference type="ARBA" id="ARBA00004173"/>
    </source>
</evidence>
<keyword evidence="11" id="KW-0862">Zinc</keyword>
<dbReference type="Gene3D" id="1.25.40.10">
    <property type="entry name" value="Tetratricopeptide repeat domain"/>
    <property type="match status" value="1"/>
</dbReference>
<comment type="cofactor">
    <cofactor evidence="2">
        <name>Mg(2+)</name>
        <dbReference type="ChEBI" id="CHEBI:18420"/>
    </cofactor>
</comment>
<keyword evidence="9" id="KW-0677">Repeat</keyword>
<dbReference type="PANTHER" id="PTHR13547">
    <property type="match status" value="1"/>
</dbReference>
<keyword evidence="13" id="KW-0809">Transit peptide</keyword>
<dbReference type="GO" id="GO:0004526">
    <property type="term" value="F:ribonuclease P activity"/>
    <property type="evidence" value="ECO:0007669"/>
    <property type="project" value="UniProtKB-EC"/>
</dbReference>
<comment type="subcellular location">
    <subcellularLocation>
        <location evidence="3">Mitochondrion</location>
    </subcellularLocation>
</comment>
<evidence type="ECO:0000256" key="1">
    <source>
        <dbReference type="ARBA" id="ARBA00000928"/>
    </source>
</evidence>
<evidence type="ECO:0000256" key="2">
    <source>
        <dbReference type="ARBA" id="ARBA00001946"/>
    </source>
</evidence>
<dbReference type="Proteomes" id="UP001457282">
    <property type="component" value="Unassembled WGS sequence"/>
</dbReference>
<evidence type="ECO:0000256" key="15">
    <source>
        <dbReference type="ARBA" id="ARBA00023211"/>
    </source>
</evidence>
<evidence type="ECO:0000256" key="9">
    <source>
        <dbReference type="ARBA" id="ARBA00022737"/>
    </source>
</evidence>
<dbReference type="Pfam" id="PF17177">
    <property type="entry name" value="PPR_long"/>
    <property type="match status" value="1"/>
</dbReference>
<evidence type="ECO:0000256" key="10">
    <source>
        <dbReference type="ARBA" id="ARBA00022801"/>
    </source>
</evidence>
<dbReference type="FunFam" id="3.40.50.11980:FF:000002">
    <property type="entry name" value="Proteinaceous RNase P 2"/>
    <property type="match status" value="1"/>
</dbReference>
<organism evidence="18 19">
    <name type="scientific">Rubus argutus</name>
    <name type="common">Southern blackberry</name>
    <dbReference type="NCBI Taxonomy" id="59490"/>
    <lineage>
        <taxon>Eukaryota</taxon>
        <taxon>Viridiplantae</taxon>
        <taxon>Streptophyta</taxon>
        <taxon>Embryophyta</taxon>
        <taxon>Tracheophyta</taxon>
        <taxon>Spermatophyta</taxon>
        <taxon>Magnoliopsida</taxon>
        <taxon>eudicotyledons</taxon>
        <taxon>Gunneridae</taxon>
        <taxon>Pentapetalae</taxon>
        <taxon>rosids</taxon>
        <taxon>fabids</taxon>
        <taxon>Rosales</taxon>
        <taxon>Rosaceae</taxon>
        <taxon>Rosoideae</taxon>
        <taxon>Rosoideae incertae sedis</taxon>
        <taxon>Rubus</taxon>
    </lineage>
</organism>
<evidence type="ECO:0000256" key="6">
    <source>
        <dbReference type="ARBA" id="ARBA00022694"/>
    </source>
</evidence>
<dbReference type="AlphaFoldDB" id="A0AAW1XF38"/>
<evidence type="ECO:0000259" key="17">
    <source>
        <dbReference type="Pfam" id="PF17177"/>
    </source>
</evidence>
<evidence type="ECO:0000256" key="5">
    <source>
        <dbReference type="ARBA" id="ARBA00012179"/>
    </source>
</evidence>
<accession>A0AAW1XF38</accession>
<evidence type="ECO:0000256" key="8">
    <source>
        <dbReference type="ARBA" id="ARBA00022723"/>
    </source>
</evidence>
<comment type="catalytic activity">
    <reaction evidence="1">
        <text>Endonucleolytic cleavage of RNA, removing 5'-extranucleotides from tRNA precursor.</text>
        <dbReference type="EC" id="3.1.26.5"/>
    </reaction>
</comment>